<dbReference type="GO" id="GO:0004622">
    <property type="term" value="F:phosphatidylcholine lysophospholipase activity"/>
    <property type="evidence" value="ECO:0007669"/>
    <property type="project" value="TreeGrafter"/>
</dbReference>
<dbReference type="GO" id="GO:0006644">
    <property type="term" value="P:phospholipid metabolic process"/>
    <property type="evidence" value="ECO:0007669"/>
    <property type="project" value="TreeGrafter"/>
</dbReference>
<feature type="chain" id="PRO_5021242344" evidence="1">
    <location>
        <begin position="34"/>
        <end position="126"/>
    </location>
</feature>
<dbReference type="Proteomes" id="UP000314982">
    <property type="component" value="Unassembled WGS sequence"/>
</dbReference>
<evidence type="ECO:0000313" key="3">
    <source>
        <dbReference type="Proteomes" id="UP000314982"/>
    </source>
</evidence>
<name>A0A4W5N1B4_9TELE</name>
<evidence type="ECO:0000313" key="2">
    <source>
        <dbReference type="Ensembl" id="ENSHHUP00000044487.1"/>
    </source>
</evidence>
<dbReference type="AlphaFoldDB" id="A0A4W5N1B4"/>
<reference evidence="3" key="1">
    <citation type="submission" date="2018-06" db="EMBL/GenBank/DDBJ databases">
        <title>Genome assembly of Danube salmon.</title>
        <authorList>
            <person name="Macqueen D.J."/>
            <person name="Gundappa M.K."/>
        </authorList>
    </citation>
    <scope>NUCLEOTIDE SEQUENCE [LARGE SCALE GENOMIC DNA]</scope>
</reference>
<protein>
    <submittedName>
        <fullName evidence="2">Uncharacterized protein</fullName>
    </submittedName>
</protein>
<dbReference type="PANTHER" id="PTHR21325">
    <property type="entry name" value="PHOSPHOLIPASE B, PLB1"/>
    <property type="match status" value="1"/>
</dbReference>
<organism evidence="2 3">
    <name type="scientific">Hucho hucho</name>
    <name type="common">huchen</name>
    <dbReference type="NCBI Taxonomy" id="62062"/>
    <lineage>
        <taxon>Eukaryota</taxon>
        <taxon>Metazoa</taxon>
        <taxon>Chordata</taxon>
        <taxon>Craniata</taxon>
        <taxon>Vertebrata</taxon>
        <taxon>Euteleostomi</taxon>
        <taxon>Actinopterygii</taxon>
        <taxon>Neopterygii</taxon>
        <taxon>Teleostei</taxon>
        <taxon>Protacanthopterygii</taxon>
        <taxon>Salmoniformes</taxon>
        <taxon>Salmonidae</taxon>
        <taxon>Salmoninae</taxon>
        <taxon>Hucho</taxon>
    </lineage>
</organism>
<keyword evidence="1" id="KW-0732">Signal</keyword>
<keyword evidence="3" id="KW-1185">Reference proteome</keyword>
<feature type="signal peptide" evidence="1">
    <location>
        <begin position="1"/>
        <end position="33"/>
    </location>
</feature>
<dbReference type="GO" id="GO:0031526">
    <property type="term" value="C:brush border membrane"/>
    <property type="evidence" value="ECO:0007669"/>
    <property type="project" value="TreeGrafter"/>
</dbReference>
<dbReference type="GO" id="GO:0050253">
    <property type="term" value="F:retinyl-palmitate esterase activity"/>
    <property type="evidence" value="ECO:0007669"/>
    <property type="project" value="TreeGrafter"/>
</dbReference>
<proteinExistence type="predicted"/>
<dbReference type="Ensembl" id="ENSHHUT00000046137.1">
    <property type="protein sequence ID" value="ENSHHUP00000044487.1"/>
    <property type="gene ID" value="ENSHHUG00000027229.1"/>
</dbReference>
<reference evidence="2" key="3">
    <citation type="submission" date="2025-09" db="UniProtKB">
        <authorList>
            <consortium name="Ensembl"/>
        </authorList>
    </citation>
    <scope>IDENTIFICATION</scope>
</reference>
<dbReference type="PANTHER" id="PTHR21325:SF52">
    <property type="entry name" value="PHOSPHOLIPASE B1, MEMBRANE-ASSOCIATED"/>
    <property type="match status" value="1"/>
</dbReference>
<dbReference type="InterPro" id="IPR038885">
    <property type="entry name" value="PLB1"/>
</dbReference>
<dbReference type="PROSITE" id="PS01098">
    <property type="entry name" value="LIPASE_GDSL_SER"/>
    <property type="match status" value="1"/>
</dbReference>
<dbReference type="GO" id="GO:0004623">
    <property type="term" value="F:phospholipase A2 activity"/>
    <property type="evidence" value="ECO:0007669"/>
    <property type="project" value="TreeGrafter"/>
</dbReference>
<dbReference type="STRING" id="62062.ENSHHUP00000044487"/>
<sequence length="126" mass="13581">MTIRPLHMVVSAYTLYMVITLDVLCVSCHQIMGTHMPCEDRSPSNSPPTSVHALRPGDIKVVAAVGDSLTAGNGVGSGSSVINLLDVRTQYRGLSYRWVLIVKGPYHSYNNTAVQSAVSMSVHLPL</sequence>
<accession>A0A4W5N1B4</accession>
<evidence type="ECO:0000256" key="1">
    <source>
        <dbReference type="SAM" id="SignalP"/>
    </source>
</evidence>
<dbReference type="InterPro" id="IPR008265">
    <property type="entry name" value="Lipase_GDSL_AS"/>
</dbReference>
<reference evidence="2" key="2">
    <citation type="submission" date="2025-08" db="UniProtKB">
        <authorList>
            <consortium name="Ensembl"/>
        </authorList>
    </citation>
    <scope>IDENTIFICATION</scope>
</reference>